<evidence type="ECO:0000256" key="3">
    <source>
        <dbReference type="ARBA" id="ARBA00022692"/>
    </source>
</evidence>
<feature type="region of interest" description="Disordered" evidence="6">
    <location>
        <begin position="1"/>
        <end position="99"/>
    </location>
</feature>
<feature type="transmembrane region" description="Helical" evidence="7">
    <location>
        <begin position="129"/>
        <end position="151"/>
    </location>
</feature>
<evidence type="ECO:0000256" key="6">
    <source>
        <dbReference type="SAM" id="MobiDB-lite"/>
    </source>
</evidence>
<evidence type="ECO:0000313" key="9">
    <source>
        <dbReference type="EMBL" id="LAB68087.1"/>
    </source>
</evidence>
<feature type="transmembrane region" description="Helical" evidence="7">
    <location>
        <begin position="594"/>
        <end position="618"/>
    </location>
</feature>
<dbReference type="PROSITE" id="PS50850">
    <property type="entry name" value="MFS"/>
    <property type="match status" value="1"/>
</dbReference>
<name>A0A2P2I225_9CRUS</name>
<feature type="domain" description="Major facilitator superfamily (MFS) profile" evidence="8">
    <location>
        <begin position="126"/>
        <end position="648"/>
    </location>
</feature>
<dbReference type="PANTHER" id="PTHR23510">
    <property type="entry name" value="INNER MEMBRANE TRANSPORT PROTEIN YAJR"/>
    <property type="match status" value="1"/>
</dbReference>
<dbReference type="InterPro" id="IPR011701">
    <property type="entry name" value="MFS"/>
</dbReference>
<evidence type="ECO:0000259" key="8">
    <source>
        <dbReference type="PROSITE" id="PS50850"/>
    </source>
</evidence>
<sequence length="666" mass="73275">MKSHNYVQSVGNPDDENSNISSPLTPSQSSSFPNTVSTSMEHVTVADNNMRPGSAASRDSAVSFQPSDEPNHVATDNILSVGDDDKHPSQSNNDAMLPSTETDHLQTVTTSEVLETAEEKRLRKQSHRIIYVTAFIMSVGFSIILTSVWPYLKQLDPSASKVFYGFVIGINPFGQLLASPFLGWCGNKVGSNRFAFLVSILFFVLGNVTYALLRLMDRSVVSYFLMASRFIVGVGSANIAVCRSYLTTSTTIAERSTVLSYVAAAQSIGLILGPAIQTALAIAIPVEAAGNNSTLSTTDADGRPTGVWDLYTAVGWIAALLGLANMLLFMPCIYKEVNISQREAELILHNSKNASAKYPRPDYFAILVLLVNFFFILFVYVLLETIIVPMGKDLYGWSSEFAIKAVGIGLSVIGVLAFFMFFVCTVLCKKFDERKVYMFVGILPLIIAMSIHFPMGHNYPLMQNCSQSVNNASYVTTSTATTSLFLTATDLYSTTEMPVLDRNKRFFSPVDEQQPVQFFTSFSRSKRAAILDDDDSCNANGCPVKQHWCTYTPIIEIPQLIVGNLFGVMGYPIAFTLTSSIFSKMIGPKNQGFWMGVLTSTGSLSRMSGPIFVTLIYSNYGTRWTFGALTAVLIISMILSVIFYKRLVPMNVNKNSPEDERMTQET</sequence>
<dbReference type="AlphaFoldDB" id="A0A2P2I225"/>
<feature type="compositionally biased region" description="Polar residues" evidence="6">
    <location>
        <begin position="1"/>
        <end position="11"/>
    </location>
</feature>
<accession>A0A2P2I225</accession>
<dbReference type="InterPro" id="IPR020846">
    <property type="entry name" value="MFS_dom"/>
</dbReference>
<comment type="subcellular location">
    <subcellularLocation>
        <location evidence="1">Endomembrane system</location>
        <topology evidence="1">Multi-pass membrane protein</topology>
    </subcellularLocation>
</comment>
<dbReference type="SUPFAM" id="SSF103473">
    <property type="entry name" value="MFS general substrate transporter"/>
    <property type="match status" value="1"/>
</dbReference>
<evidence type="ECO:0000256" key="1">
    <source>
        <dbReference type="ARBA" id="ARBA00004127"/>
    </source>
</evidence>
<dbReference type="GO" id="GO:0022857">
    <property type="term" value="F:transmembrane transporter activity"/>
    <property type="evidence" value="ECO:0007669"/>
    <property type="project" value="InterPro"/>
</dbReference>
<keyword evidence="2" id="KW-0813">Transport</keyword>
<organism evidence="9">
    <name type="scientific">Hirondellea gigas</name>
    <dbReference type="NCBI Taxonomy" id="1518452"/>
    <lineage>
        <taxon>Eukaryota</taxon>
        <taxon>Metazoa</taxon>
        <taxon>Ecdysozoa</taxon>
        <taxon>Arthropoda</taxon>
        <taxon>Crustacea</taxon>
        <taxon>Multicrustacea</taxon>
        <taxon>Malacostraca</taxon>
        <taxon>Eumalacostraca</taxon>
        <taxon>Peracarida</taxon>
        <taxon>Amphipoda</taxon>
        <taxon>Amphilochidea</taxon>
        <taxon>Lysianassida</taxon>
        <taxon>Lysianassidira</taxon>
        <taxon>Lysianassoidea</taxon>
        <taxon>Lysianassidae</taxon>
        <taxon>Hirondellea</taxon>
    </lineage>
</organism>
<dbReference type="InterPro" id="IPR051068">
    <property type="entry name" value="MFS_Domain-Containing_Protein"/>
</dbReference>
<evidence type="ECO:0000256" key="7">
    <source>
        <dbReference type="SAM" id="Phobius"/>
    </source>
</evidence>
<feature type="transmembrane region" description="Helical" evidence="7">
    <location>
        <begin position="194"/>
        <end position="213"/>
    </location>
</feature>
<keyword evidence="5 7" id="KW-0472">Membrane</keyword>
<dbReference type="GO" id="GO:0005765">
    <property type="term" value="C:lysosomal membrane"/>
    <property type="evidence" value="ECO:0007669"/>
    <property type="project" value="TreeGrafter"/>
</dbReference>
<keyword evidence="3 7" id="KW-0812">Transmembrane</keyword>
<evidence type="ECO:0000256" key="2">
    <source>
        <dbReference type="ARBA" id="ARBA00022448"/>
    </source>
</evidence>
<dbReference type="Gene3D" id="1.20.1250.20">
    <property type="entry name" value="MFS general substrate transporter like domains"/>
    <property type="match status" value="2"/>
</dbReference>
<feature type="transmembrane region" description="Helical" evidence="7">
    <location>
        <begin position="624"/>
        <end position="644"/>
    </location>
</feature>
<evidence type="ECO:0000256" key="4">
    <source>
        <dbReference type="ARBA" id="ARBA00022989"/>
    </source>
</evidence>
<dbReference type="EMBL" id="IACF01002433">
    <property type="protein sequence ID" value="LAB68087.1"/>
    <property type="molecule type" value="mRNA"/>
</dbReference>
<feature type="transmembrane region" description="Helical" evidence="7">
    <location>
        <begin position="163"/>
        <end position="182"/>
    </location>
</feature>
<dbReference type="InterPro" id="IPR036259">
    <property type="entry name" value="MFS_trans_sf"/>
</dbReference>
<feature type="transmembrane region" description="Helical" evidence="7">
    <location>
        <begin position="363"/>
        <end position="383"/>
    </location>
</feature>
<feature type="transmembrane region" description="Helical" evidence="7">
    <location>
        <begin position="225"/>
        <end position="246"/>
    </location>
</feature>
<feature type="transmembrane region" description="Helical" evidence="7">
    <location>
        <begin position="403"/>
        <end position="424"/>
    </location>
</feature>
<keyword evidence="4 7" id="KW-1133">Transmembrane helix</keyword>
<feature type="compositionally biased region" description="Low complexity" evidence="6">
    <location>
        <begin position="18"/>
        <end position="33"/>
    </location>
</feature>
<feature type="transmembrane region" description="Helical" evidence="7">
    <location>
        <begin position="561"/>
        <end position="582"/>
    </location>
</feature>
<evidence type="ECO:0000256" key="5">
    <source>
        <dbReference type="ARBA" id="ARBA00023136"/>
    </source>
</evidence>
<dbReference type="CDD" id="cd17326">
    <property type="entry name" value="MFS_MFSD8"/>
    <property type="match status" value="1"/>
</dbReference>
<feature type="transmembrane region" description="Helical" evidence="7">
    <location>
        <begin position="313"/>
        <end position="334"/>
    </location>
</feature>
<dbReference type="GO" id="GO:0012505">
    <property type="term" value="C:endomembrane system"/>
    <property type="evidence" value="ECO:0007669"/>
    <property type="project" value="UniProtKB-SubCell"/>
</dbReference>
<proteinExistence type="evidence at transcript level"/>
<feature type="transmembrane region" description="Helical" evidence="7">
    <location>
        <begin position="258"/>
        <end position="284"/>
    </location>
</feature>
<dbReference type="Pfam" id="PF07690">
    <property type="entry name" value="MFS_1"/>
    <property type="match status" value="2"/>
</dbReference>
<feature type="transmembrane region" description="Helical" evidence="7">
    <location>
        <begin position="436"/>
        <end position="453"/>
    </location>
</feature>
<protein>
    <submittedName>
        <fullName evidence="9">Major facilitator superfamily domain-containing protein 8-like</fullName>
    </submittedName>
</protein>
<reference evidence="9" key="1">
    <citation type="journal article" date="2018" name="Biosci. Biotechnol. Biochem.">
        <title>Polysaccharide hydrolase of the hadal zone amphipods Hirondellea gigas.</title>
        <authorList>
            <person name="Kobayashi H."/>
            <person name="Nagahama T."/>
            <person name="Arai W."/>
            <person name="Sasagawa Y."/>
            <person name="Umeda M."/>
            <person name="Hayashi T."/>
            <person name="Nikaido I."/>
            <person name="Watanabe H."/>
            <person name="Oguri K."/>
            <person name="Kitazato H."/>
            <person name="Fujioka K."/>
            <person name="Kido Y."/>
            <person name="Takami H."/>
        </authorList>
    </citation>
    <scope>NUCLEOTIDE SEQUENCE</scope>
    <source>
        <tissue evidence="9">Whole body</tissue>
    </source>
</reference>
<dbReference type="PANTHER" id="PTHR23510:SF3">
    <property type="entry name" value="MAJOR FACILITATOR SUPERFAMILY DOMAIN-CONTAINING PROTEIN 8"/>
    <property type="match status" value="1"/>
</dbReference>